<keyword evidence="1" id="KW-0175">Coiled coil</keyword>
<feature type="coiled-coil region" evidence="1">
    <location>
        <begin position="388"/>
        <end position="431"/>
    </location>
</feature>
<dbReference type="AlphaFoldDB" id="A0A1I2UUS9"/>
<dbReference type="Proteomes" id="UP000199229">
    <property type="component" value="Unassembled WGS sequence"/>
</dbReference>
<protein>
    <submittedName>
        <fullName evidence="3">TRAP-type uncharacterized transport system, substrate-binding protein</fullName>
    </submittedName>
</protein>
<dbReference type="STRING" id="582675.SAMN05192565_1127"/>
<feature type="transmembrane region" description="Helical" evidence="2">
    <location>
        <begin position="358"/>
        <end position="377"/>
    </location>
</feature>
<keyword evidence="2" id="KW-1133">Transmembrane helix</keyword>
<dbReference type="EMBL" id="FOPM01000012">
    <property type="protein sequence ID" value="SFG80818.1"/>
    <property type="molecule type" value="Genomic_DNA"/>
</dbReference>
<keyword evidence="2" id="KW-0812">Transmembrane</keyword>
<dbReference type="Gene3D" id="3.40.190.10">
    <property type="entry name" value="Periplasmic binding protein-like II"/>
    <property type="match status" value="2"/>
</dbReference>
<keyword evidence="2" id="KW-0472">Membrane</keyword>
<dbReference type="PANTHER" id="PTHR42941">
    <property type="entry name" value="SLL1037 PROTEIN"/>
    <property type="match status" value="1"/>
</dbReference>
<keyword evidence="4" id="KW-1185">Reference proteome</keyword>
<feature type="transmembrane region" description="Helical" evidence="2">
    <location>
        <begin position="25"/>
        <end position="44"/>
    </location>
</feature>
<dbReference type="SUPFAM" id="SSF53850">
    <property type="entry name" value="Periplasmic binding protein-like II"/>
    <property type="match status" value="1"/>
</dbReference>
<evidence type="ECO:0000313" key="3">
    <source>
        <dbReference type="EMBL" id="SFG80818.1"/>
    </source>
</evidence>
<organism evidence="3 4">
    <name type="scientific">Methylobacterium gossipiicola</name>
    <dbReference type="NCBI Taxonomy" id="582675"/>
    <lineage>
        <taxon>Bacteria</taxon>
        <taxon>Pseudomonadati</taxon>
        <taxon>Pseudomonadota</taxon>
        <taxon>Alphaproteobacteria</taxon>
        <taxon>Hyphomicrobiales</taxon>
        <taxon>Methylobacteriaceae</taxon>
        <taxon>Methylobacterium</taxon>
    </lineage>
</organism>
<evidence type="ECO:0000256" key="1">
    <source>
        <dbReference type="SAM" id="Coils"/>
    </source>
</evidence>
<name>A0A1I2UUS9_9HYPH</name>
<sequence length="482" mass="52137">MAASQHKGGWTEGMKFARLLLRPEIVFLLLTVLLVVAAGAAYWVSRATVLTIAVAPRDGTEPALIRAYADALAKRHKEIRLKVLDLDDVRDSAAALQEGRADLAVVRPDVSLPDNGLTLAILRDQAMIIASPEASGLTRFPDLDRKRLAILAHRDADQTLIKAMVEHYGLTLLEKDVPGPVPPRHVALVEMAEADLAAAFAAKRVDAVVSVIAPTSPTAQRIVGIVQGLSRNRKVAFVDVENADAIVARLPRLQSVTMPAETFGGSPKVPAEDVHTVGASYRLMARTTLARSVAADVTQHLFELRSGMANVTPAADYMQAPKYESTAEATSARLPIHPGAVDFFEREQLGFVERYETWIYLVAFLGGGIGSAVAWVGQRLSRLRRERVEEATDRLLEIRREAQDTTDAARLERLAREIDDLAGDIARHALERPTEARTMSAAAIAIDAARSTVKRTIAASHYASETSDLAGRMTSTEAATAG</sequence>
<dbReference type="InterPro" id="IPR011852">
    <property type="entry name" value="TRAP_TAXI"/>
</dbReference>
<accession>A0A1I2UUS9</accession>
<gene>
    <name evidence="3" type="ORF">SAMN05192565_1127</name>
</gene>
<dbReference type="Pfam" id="PF16868">
    <property type="entry name" value="NMT1_3"/>
    <property type="match status" value="1"/>
</dbReference>
<evidence type="ECO:0000256" key="2">
    <source>
        <dbReference type="SAM" id="Phobius"/>
    </source>
</evidence>
<dbReference type="PANTHER" id="PTHR42941:SF1">
    <property type="entry name" value="SLL1037 PROTEIN"/>
    <property type="match status" value="1"/>
</dbReference>
<evidence type="ECO:0000313" key="4">
    <source>
        <dbReference type="Proteomes" id="UP000199229"/>
    </source>
</evidence>
<proteinExistence type="predicted"/>
<reference evidence="4" key="1">
    <citation type="submission" date="2016-10" db="EMBL/GenBank/DDBJ databases">
        <authorList>
            <person name="Varghese N."/>
            <person name="Submissions S."/>
        </authorList>
    </citation>
    <scope>NUCLEOTIDE SEQUENCE [LARGE SCALE GENOMIC DNA]</scope>
    <source>
        <strain evidence="4">Gh-105</strain>
    </source>
</reference>